<dbReference type="EMBL" id="ML213618">
    <property type="protein sequence ID" value="TFK35791.1"/>
    <property type="molecule type" value="Genomic_DNA"/>
</dbReference>
<sequence>MFSTKTIIAALSTFAVAFAAPAELTAAALPTLTAAVAAPAELAARNTEITPNVIVCSGSLHPANGCLTIPVGSDACINFTGGLSFLNKEASTASIDQGLVCSFFSAQGCISLTGSDVVVLTTGEWSFFNVQGASGPVNFNDKASSFSCSPI</sequence>
<dbReference type="OrthoDB" id="2884912at2759"/>
<evidence type="ECO:0000313" key="5">
    <source>
        <dbReference type="Proteomes" id="UP000308652"/>
    </source>
</evidence>
<keyword evidence="5" id="KW-1185">Reference proteome</keyword>
<dbReference type="Proteomes" id="UP000308652">
    <property type="component" value="Unassembled WGS sequence"/>
</dbReference>
<feature type="chain" id="PRO_5040602289" evidence="1">
    <location>
        <begin position="20"/>
        <end position="151"/>
    </location>
</feature>
<dbReference type="EMBL" id="ML214149">
    <property type="protein sequence ID" value="TFK30960.1"/>
    <property type="molecule type" value="Genomic_DNA"/>
</dbReference>
<gene>
    <name evidence="3" type="ORF">BDQ12DRAFT_687557</name>
    <name evidence="4" type="ORF">BDQ12DRAFT_687559</name>
    <name evidence="2" type="ORF">BDQ12DRAFT_694666</name>
</gene>
<reference evidence="4 5" key="1">
    <citation type="journal article" date="2019" name="Nat. Ecol. Evol.">
        <title>Megaphylogeny resolves global patterns of mushroom evolution.</title>
        <authorList>
            <person name="Varga T."/>
            <person name="Krizsan K."/>
            <person name="Foldi C."/>
            <person name="Dima B."/>
            <person name="Sanchez-Garcia M."/>
            <person name="Sanchez-Ramirez S."/>
            <person name="Szollosi G.J."/>
            <person name="Szarkandi J.G."/>
            <person name="Papp V."/>
            <person name="Albert L."/>
            <person name="Andreopoulos W."/>
            <person name="Angelini C."/>
            <person name="Antonin V."/>
            <person name="Barry K.W."/>
            <person name="Bougher N.L."/>
            <person name="Buchanan P."/>
            <person name="Buyck B."/>
            <person name="Bense V."/>
            <person name="Catcheside P."/>
            <person name="Chovatia M."/>
            <person name="Cooper J."/>
            <person name="Damon W."/>
            <person name="Desjardin D."/>
            <person name="Finy P."/>
            <person name="Geml J."/>
            <person name="Haridas S."/>
            <person name="Hughes K."/>
            <person name="Justo A."/>
            <person name="Karasinski D."/>
            <person name="Kautmanova I."/>
            <person name="Kiss B."/>
            <person name="Kocsube S."/>
            <person name="Kotiranta H."/>
            <person name="LaButti K.M."/>
            <person name="Lechner B.E."/>
            <person name="Liimatainen K."/>
            <person name="Lipzen A."/>
            <person name="Lukacs Z."/>
            <person name="Mihaltcheva S."/>
            <person name="Morgado L.N."/>
            <person name="Niskanen T."/>
            <person name="Noordeloos M.E."/>
            <person name="Ohm R.A."/>
            <person name="Ortiz-Santana B."/>
            <person name="Ovrebo C."/>
            <person name="Racz N."/>
            <person name="Riley R."/>
            <person name="Savchenko A."/>
            <person name="Shiryaev A."/>
            <person name="Soop K."/>
            <person name="Spirin V."/>
            <person name="Szebenyi C."/>
            <person name="Tomsovsky M."/>
            <person name="Tulloss R.E."/>
            <person name="Uehling J."/>
            <person name="Grigoriev I.V."/>
            <person name="Vagvolgyi C."/>
            <person name="Papp T."/>
            <person name="Martin F.M."/>
            <person name="Miettinen O."/>
            <person name="Hibbett D.S."/>
            <person name="Nagy L.G."/>
        </authorList>
    </citation>
    <scope>NUCLEOTIDE SEQUENCE [LARGE SCALE GENOMIC DNA]</scope>
    <source>
        <strain evidence="4 5">CBS 166.37</strain>
    </source>
</reference>
<dbReference type="EMBL" id="ML213618">
    <property type="protein sequence ID" value="TFK35792.1"/>
    <property type="molecule type" value="Genomic_DNA"/>
</dbReference>
<dbReference type="AlphaFoldDB" id="A0A5C3LSN3"/>
<accession>A0A5C3LSN3</accession>
<evidence type="ECO:0000256" key="1">
    <source>
        <dbReference type="SAM" id="SignalP"/>
    </source>
</evidence>
<proteinExistence type="predicted"/>
<protein>
    <submittedName>
        <fullName evidence="4">Uncharacterized protein</fullName>
    </submittedName>
</protein>
<evidence type="ECO:0000313" key="2">
    <source>
        <dbReference type="EMBL" id="TFK30960.1"/>
    </source>
</evidence>
<evidence type="ECO:0000313" key="3">
    <source>
        <dbReference type="EMBL" id="TFK35791.1"/>
    </source>
</evidence>
<organism evidence="4 5">
    <name type="scientific">Crucibulum laeve</name>
    <dbReference type="NCBI Taxonomy" id="68775"/>
    <lineage>
        <taxon>Eukaryota</taxon>
        <taxon>Fungi</taxon>
        <taxon>Dikarya</taxon>
        <taxon>Basidiomycota</taxon>
        <taxon>Agaricomycotina</taxon>
        <taxon>Agaricomycetes</taxon>
        <taxon>Agaricomycetidae</taxon>
        <taxon>Agaricales</taxon>
        <taxon>Agaricineae</taxon>
        <taxon>Nidulariaceae</taxon>
        <taxon>Crucibulum</taxon>
    </lineage>
</organism>
<evidence type="ECO:0000313" key="4">
    <source>
        <dbReference type="EMBL" id="TFK35792.1"/>
    </source>
</evidence>
<name>A0A5C3LSN3_9AGAR</name>
<feature type="signal peptide" evidence="1">
    <location>
        <begin position="1"/>
        <end position="19"/>
    </location>
</feature>
<keyword evidence="1" id="KW-0732">Signal</keyword>